<dbReference type="AlphaFoldDB" id="A0A3N1HFN6"/>
<feature type="domain" description="Mycothiol-dependent maleylpyruvate isomerase metal-binding" evidence="1">
    <location>
        <begin position="4"/>
        <end position="91"/>
    </location>
</feature>
<comment type="caution">
    <text evidence="2">The sequence shown here is derived from an EMBL/GenBank/DDBJ whole genome shotgun (WGS) entry which is preliminary data.</text>
</comment>
<dbReference type="InterPro" id="IPR017517">
    <property type="entry name" value="Maleyloyr_isom"/>
</dbReference>
<evidence type="ECO:0000313" key="2">
    <source>
        <dbReference type="EMBL" id="ROP41297.1"/>
    </source>
</evidence>
<gene>
    <name evidence="2" type="ORF">EDD40_6726</name>
</gene>
<organism evidence="2 3">
    <name type="scientific">Saccharothrix texasensis</name>
    <dbReference type="NCBI Taxonomy" id="103734"/>
    <lineage>
        <taxon>Bacteria</taxon>
        <taxon>Bacillati</taxon>
        <taxon>Actinomycetota</taxon>
        <taxon>Actinomycetes</taxon>
        <taxon>Pseudonocardiales</taxon>
        <taxon>Pseudonocardiaceae</taxon>
        <taxon>Saccharothrix</taxon>
    </lineage>
</organism>
<dbReference type="InterPro" id="IPR024344">
    <property type="entry name" value="MDMPI_metal-binding"/>
</dbReference>
<dbReference type="SUPFAM" id="SSF109854">
    <property type="entry name" value="DinB/YfiT-like putative metalloenzymes"/>
    <property type="match status" value="1"/>
</dbReference>
<evidence type="ECO:0000259" key="1">
    <source>
        <dbReference type="Pfam" id="PF11716"/>
    </source>
</evidence>
<dbReference type="Pfam" id="PF11716">
    <property type="entry name" value="MDMPI_N"/>
    <property type="match status" value="1"/>
</dbReference>
<accession>A0A3N1HFN6</accession>
<evidence type="ECO:0000313" key="3">
    <source>
        <dbReference type="Proteomes" id="UP000268727"/>
    </source>
</evidence>
<dbReference type="InterPro" id="IPR034660">
    <property type="entry name" value="DinB/YfiT-like"/>
</dbReference>
<dbReference type="Proteomes" id="UP000268727">
    <property type="component" value="Unassembled WGS sequence"/>
</dbReference>
<dbReference type="EMBL" id="RJKM01000001">
    <property type="protein sequence ID" value="ROP41297.1"/>
    <property type="molecule type" value="Genomic_DNA"/>
</dbReference>
<dbReference type="GO" id="GO:0046872">
    <property type="term" value="F:metal ion binding"/>
    <property type="evidence" value="ECO:0007669"/>
    <property type="project" value="InterPro"/>
</dbReference>
<dbReference type="Gene3D" id="1.20.120.450">
    <property type="entry name" value="dinb family like domain"/>
    <property type="match status" value="1"/>
</dbReference>
<reference evidence="2 3" key="1">
    <citation type="submission" date="2018-11" db="EMBL/GenBank/DDBJ databases">
        <title>Sequencing the genomes of 1000 actinobacteria strains.</title>
        <authorList>
            <person name="Klenk H.-P."/>
        </authorList>
    </citation>
    <scope>NUCLEOTIDE SEQUENCE [LARGE SCALE GENOMIC DNA]</scope>
    <source>
        <strain evidence="2 3">DSM 44231</strain>
    </source>
</reference>
<name>A0A3N1HFN6_9PSEU</name>
<keyword evidence="3" id="KW-1185">Reference proteome</keyword>
<dbReference type="NCBIfam" id="TIGR03083">
    <property type="entry name" value="maleylpyruvate isomerase family mycothiol-dependent enzyme"/>
    <property type="match status" value="1"/>
</dbReference>
<sequence>MLVEERRRMADLLDGLDAGQLATPSLSAGWTVHDVGAHLTTYLRFGQLKIYWGIVSMAADFDRLNRELTAKAARLPTSELTARLRRWSTSRTTIPRSGYDPVLTDIVLHDYDIRVPLGIGRDVPEDRLWVAFQHLAAKPSPGYALGSRLAGLRLEAVDTGWVSGAGAVVRGDAESLVLAMSGRAVGLDALTGDGLPLLRERVTAPPPRGTVERLKAVVKVVVDPPPPNRRSRNASTNP</sequence>
<protein>
    <submittedName>
        <fullName evidence="2">Uncharacterized protein (TIGR03083 family)</fullName>
    </submittedName>
</protein>
<proteinExistence type="predicted"/>